<keyword evidence="5" id="KW-0949">S-adenosyl-L-methionine</keyword>
<dbReference type="PANTHER" id="PTHR43648:SF1">
    <property type="entry name" value="ELECTRON TRANSFER FLAVOPROTEIN BETA SUBUNIT LYSINE METHYLTRANSFERASE"/>
    <property type="match status" value="1"/>
</dbReference>
<dbReference type="AlphaFoldDB" id="A0A1F7RX92"/>
<evidence type="ECO:0008006" key="8">
    <source>
        <dbReference type="Google" id="ProtNLM"/>
    </source>
</evidence>
<dbReference type="SUPFAM" id="SSF53335">
    <property type="entry name" value="S-adenosyl-L-methionine-dependent methyltransferases"/>
    <property type="match status" value="1"/>
</dbReference>
<comment type="similarity">
    <text evidence="1">Belongs to the methyltransferase superfamily. PrmA family.</text>
</comment>
<protein>
    <recommendedName>
        <fullName evidence="8">Ribosomal protein L11 methyltransferase</fullName>
    </recommendedName>
</protein>
<dbReference type="Proteomes" id="UP000179266">
    <property type="component" value="Unassembled WGS sequence"/>
</dbReference>
<name>A0A1F7RX92_9BACT</name>
<dbReference type="InterPro" id="IPR004498">
    <property type="entry name" value="Ribosomal_PrmA_MeTrfase"/>
</dbReference>
<dbReference type="EMBL" id="MGDD01000148">
    <property type="protein sequence ID" value="OGL46071.1"/>
    <property type="molecule type" value="Genomic_DNA"/>
</dbReference>
<keyword evidence="2" id="KW-0963">Cytoplasm</keyword>
<dbReference type="PANTHER" id="PTHR43648">
    <property type="entry name" value="ELECTRON TRANSFER FLAVOPROTEIN BETA SUBUNIT LYSINE METHYLTRANSFERASE"/>
    <property type="match status" value="1"/>
</dbReference>
<accession>A0A1F7RX92</accession>
<dbReference type="GO" id="GO:0032259">
    <property type="term" value="P:methylation"/>
    <property type="evidence" value="ECO:0007669"/>
    <property type="project" value="UniProtKB-KW"/>
</dbReference>
<evidence type="ECO:0000256" key="1">
    <source>
        <dbReference type="ARBA" id="ARBA00009741"/>
    </source>
</evidence>
<dbReference type="Pfam" id="PF06325">
    <property type="entry name" value="PrmA"/>
    <property type="match status" value="1"/>
</dbReference>
<evidence type="ECO:0000256" key="2">
    <source>
        <dbReference type="ARBA" id="ARBA00022490"/>
    </source>
</evidence>
<dbReference type="InterPro" id="IPR050078">
    <property type="entry name" value="Ribosomal_L11_MeTrfase_PrmA"/>
</dbReference>
<dbReference type="CDD" id="cd02440">
    <property type="entry name" value="AdoMet_MTases"/>
    <property type="match status" value="1"/>
</dbReference>
<dbReference type="InterPro" id="IPR029063">
    <property type="entry name" value="SAM-dependent_MTases_sf"/>
</dbReference>
<evidence type="ECO:0000256" key="5">
    <source>
        <dbReference type="ARBA" id="ARBA00022691"/>
    </source>
</evidence>
<keyword evidence="4" id="KW-0808">Transferase</keyword>
<gene>
    <name evidence="6" type="ORF">A2161_02110</name>
</gene>
<reference evidence="6 7" key="1">
    <citation type="journal article" date="2016" name="Nat. Commun.">
        <title>Thousands of microbial genomes shed light on interconnected biogeochemical processes in an aquifer system.</title>
        <authorList>
            <person name="Anantharaman K."/>
            <person name="Brown C.T."/>
            <person name="Hug L.A."/>
            <person name="Sharon I."/>
            <person name="Castelle C.J."/>
            <person name="Probst A.J."/>
            <person name="Thomas B.C."/>
            <person name="Singh A."/>
            <person name="Wilkins M.J."/>
            <person name="Karaoz U."/>
            <person name="Brodie E.L."/>
            <person name="Williams K.H."/>
            <person name="Hubbard S.S."/>
            <person name="Banfield J.F."/>
        </authorList>
    </citation>
    <scope>NUCLEOTIDE SEQUENCE [LARGE SCALE GENOMIC DNA]</scope>
</reference>
<evidence type="ECO:0000313" key="6">
    <source>
        <dbReference type="EMBL" id="OGL46071.1"/>
    </source>
</evidence>
<keyword evidence="3" id="KW-0489">Methyltransferase</keyword>
<proteinExistence type="inferred from homology"/>
<evidence type="ECO:0000256" key="3">
    <source>
        <dbReference type="ARBA" id="ARBA00022603"/>
    </source>
</evidence>
<evidence type="ECO:0000256" key="4">
    <source>
        <dbReference type="ARBA" id="ARBA00022679"/>
    </source>
</evidence>
<evidence type="ECO:0000313" key="7">
    <source>
        <dbReference type="Proteomes" id="UP000179266"/>
    </source>
</evidence>
<dbReference type="PIRSF" id="PIRSF000401">
    <property type="entry name" value="RPL11_MTase"/>
    <property type="match status" value="1"/>
</dbReference>
<dbReference type="GO" id="GO:0008276">
    <property type="term" value="F:protein methyltransferase activity"/>
    <property type="evidence" value="ECO:0007669"/>
    <property type="project" value="InterPro"/>
</dbReference>
<sequence length="294" mass="33533">MKHKHCEMHFIKIIWELDAEVEDIVVELLLESGAIGFETKPGSHRELELNAYFQNNQIHQLKDSLTGLQDRLNIYFPDSYSKPEIVHVQSRNWLDEWKQYFRPFHVSRRIVICPSWISYTPVHGENIISIDPGQAFGTGLHESTGICIKEMENFVKQDMHILDIGSGSGILSIAGINLGASSCISLEIDFDCCIATRKNAELNKFNLKITPICVDALKWLPNLRFDLILANILPDVLLKLVPALLYYKGSNSTVFLSGIPLGEESDLVFCIEKMGFRNIQTRNLNDWLLLRFNI</sequence>
<comment type="caution">
    <text evidence="6">The sequence shown here is derived from an EMBL/GenBank/DDBJ whole genome shotgun (WGS) entry which is preliminary data.</text>
</comment>
<dbReference type="Gene3D" id="3.40.50.150">
    <property type="entry name" value="Vaccinia Virus protein VP39"/>
    <property type="match status" value="1"/>
</dbReference>
<organism evidence="6 7">
    <name type="scientific">Candidatus Schekmanbacteria bacterium RBG_13_48_7</name>
    <dbReference type="NCBI Taxonomy" id="1817878"/>
    <lineage>
        <taxon>Bacteria</taxon>
        <taxon>Candidatus Schekmaniibacteriota</taxon>
    </lineage>
</organism>